<dbReference type="Ensembl" id="ENSPKIT00000042078.1">
    <property type="protein sequence ID" value="ENSPKIP00000017566.1"/>
    <property type="gene ID" value="ENSPKIG00000003426.1"/>
</dbReference>
<proteinExistence type="predicted"/>
<dbReference type="CDD" id="cd04301">
    <property type="entry name" value="NAT_SF"/>
    <property type="match status" value="1"/>
</dbReference>
<dbReference type="PANTHER" id="PTHR13947">
    <property type="entry name" value="GNAT FAMILY N-ACETYLTRANSFERASE"/>
    <property type="match status" value="1"/>
</dbReference>
<dbReference type="STRING" id="1676925.ENSPKIP00000017566"/>
<dbReference type="PROSITE" id="PS51186">
    <property type="entry name" value="GNAT"/>
    <property type="match status" value="1"/>
</dbReference>
<evidence type="ECO:0000313" key="4">
    <source>
        <dbReference type="Proteomes" id="UP000261540"/>
    </source>
</evidence>
<dbReference type="Proteomes" id="UP000261540">
    <property type="component" value="Unplaced"/>
</dbReference>
<keyword evidence="1" id="KW-0808">Transferase</keyword>
<dbReference type="GO" id="GO:0008080">
    <property type="term" value="F:N-acetyltransferase activity"/>
    <property type="evidence" value="ECO:0007669"/>
    <property type="project" value="InterPro"/>
</dbReference>
<dbReference type="AlphaFoldDB" id="A0A3B3RIQ1"/>
<sequence length="239" mass="27437">MLLYKIYIFLRWVIRRYKPSDRAAVLTLFRNGITEHIRPAFFKAMCHPDNVALTAIISVTIYLLDGCTCSLALMSGLAWVGIVYYCCHETYAGYVEEKLHTDMRDIQASFLDNPDSCFWVAEGIVDGETGIFGMVAAVRKAHDGEEEEQERCGEIFRMIVSSSCRRSGLGTRLTRTAIEFCRERKYSRIVLRTSSIQTAAIGLYLRLGFKHTHTDTLSHRSDWHTWVTKITFPRMEMVL</sequence>
<organism evidence="3 4">
    <name type="scientific">Paramormyrops kingsleyae</name>
    <dbReference type="NCBI Taxonomy" id="1676925"/>
    <lineage>
        <taxon>Eukaryota</taxon>
        <taxon>Metazoa</taxon>
        <taxon>Chordata</taxon>
        <taxon>Craniata</taxon>
        <taxon>Vertebrata</taxon>
        <taxon>Euteleostomi</taxon>
        <taxon>Actinopterygii</taxon>
        <taxon>Neopterygii</taxon>
        <taxon>Teleostei</taxon>
        <taxon>Osteoglossocephala</taxon>
        <taxon>Osteoglossomorpha</taxon>
        <taxon>Osteoglossiformes</taxon>
        <taxon>Mormyridae</taxon>
        <taxon>Paramormyrops</taxon>
    </lineage>
</organism>
<reference evidence="3" key="1">
    <citation type="submission" date="2025-08" db="UniProtKB">
        <authorList>
            <consortium name="Ensembl"/>
        </authorList>
    </citation>
    <scope>IDENTIFICATION</scope>
</reference>
<dbReference type="SUPFAM" id="SSF55729">
    <property type="entry name" value="Acyl-CoA N-acyltransferases (Nat)"/>
    <property type="match status" value="1"/>
</dbReference>
<evidence type="ECO:0000313" key="3">
    <source>
        <dbReference type="Ensembl" id="ENSPKIP00000017566.1"/>
    </source>
</evidence>
<feature type="domain" description="N-acetyltransferase" evidence="2">
    <location>
        <begin position="89"/>
        <end position="233"/>
    </location>
</feature>
<protein>
    <submittedName>
        <fullName evidence="3">N-acetyltransferase 8-like 2</fullName>
    </submittedName>
</protein>
<evidence type="ECO:0000256" key="1">
    <source>
        <dbReference type="ARBA" id="ARBA00022679"/>
    </source>
</evidence>
<name>A0A3B3RIQ1_9TELE</name>
<dbReference type="GeneTree" id="ENSGT00950000182932"/>
<evidence type="ECO:0000259" key="2">
    <source>
        <dbReference type="PROSITE" id="PS51186"/>
    </source>
</evidence>
<keyword evidence="4" id="KW-1185">Reference proteome</keyword>
<dbReference type="Gene3D" id="3.40.630.30">
    <property type="match status" value="1"/>
</dbReference>
<dbReference type="InterPro" id="IPR000182">
    <property type="entry name" value="GNAT_dom"/>
</dbReference>
<accession>A0A3B3RIQ1</accession>
<dbReference type="InterPro" id="IPR050769">
    <property type="entry name" value="NAT_camello-type"/>
</dbReference>
<dbReference type="Pfam" id="PF00583">
    <property type="entry name" value="Acetyltransf_1"/>
    <property type="match status" value="1"/>
</dbReference>
<reference evidence="3" key="2">
    <citation type="submission" date="2025-09" db="UniProtKB">
        <authorList>
            <consortium name="Ensembl"/>
        </authorList>
    </citation>
    <scope>IDENTIFICATION</scope>
</reference>
<dbReference type="PANTHER" id="PTHR13947:SF58">
    <property type="entry name" value="8B (PUTATIVE,_PSEUDO-RELATED"/>
    <property type="match status" value="1"/>
</dbReference>
<dbReference type="InterPro" id="IPR016181">
    <property type="entry name" value="Acyl_CoA_acyltransferase"/>
</dbReference>